<comment type="subcellular location">
    <subcellularLocation>
        <location evidence="1">Cell membrane</location>
        <topology evidence="1">Multi-pass membrane protein</topology>
    </subcellularLocation>
</comment>
<evidence type="ECO:0000256" key="6">
    <source>
        <dbReference type="SAM" id="Phobius"/>
    </source>
</evidence>
<keyword evidence="5 6" id="KW-0472">Membrane</keyword>
<evidence type="ECO:0000256" key="2">
    <source>
        <dbReference type="ARBA" id="ARBA00022475"/>
    </source>
</evidence>
<keyword evidence="2" id="KW-1003">Cell membrane</keyword>
<sequence>MTGLPGVARFARGGAELVRRRVGAAARREPPGARGGDEAAAAGDHRLVLPALAVWGGVLAIVQAGPVGALGAAVGAAVLIMVGVRLRRRAATAAGVLVVIICAAALLRVAATEASPARALARDEAGGRVVVVITSDARYFAAKGARPAFAVRYAQLRELRARGQTWRLDQTIALTGIGPVAEALRGPIVGTTLEARAGLRLPDPGERAVATARLRAPPVTIAPAGALDRRVEAVRVGLRASVAGHPEERRGLVPALVVGDVSGVPERLGEDFRTTALTHLTAVSGANLTLMLAFVLFVARWIGVRGWWLRVIGLGGVIGFVLLCRTEPSVLRAAAMGLVGLAGLGLTAGLRRGMRPLCAAVLGLLLVDPWLAAEIGFALSVFATGGIVWWAGGWADRLAGWLPRPLAEALAVPLAAQVATQPVVTAISGQVSIVGLLANALAGPLVGPATVAGFAAAALSQVHPWPAAAAGFVAAWCAQGIIAIGTAGAALPGAAMAWPADPLAVAVLGVGCLLWAAVLPAILARRLACLLLGIVLITIMLRGPVQPGWPPPGWRLVACDVGQGDGLAIRAGPAAAVVVDAGPEPEPIARCLDQLGITDVPLLILSHGHADHVGGLPGVLERRRMGTVLVSSASTGSAGAAALAGRAGATVVAAGAGQAYRVGEAEVEVLAPCAAPARARASPATGKDGESAAENDAGLLVRVRSGGVSVLLSGDLEPAGQAAALRCATDLRAAVLKVPHHGSSRQDERFLAATGARIAIASAGAGNDYGHPSPRTLGVLGALGMTVARTDTQGAAAVAVVDGRPRLFVQRRA</sequence>
<accession>A0A7Z0IK23</accession>
<feature type="transmembrane region" description="Helical" evidence="6">
    <location>
        <begin position="307"/>
        <end position="324"/>
    </location>
</feature>
<comment type="caution">
    <text evidence="8">The sequence shown here is derived from an EMBL/GenBank/DDBJ whole genome shotgun (WGS) entry which is preliminary data.</text>
</comment>
<dbReference type="PANTHER" id="PTHR30619:SF1">
    <property type="entry name" value="RECOMBINATION PROTEIN 2"/>
    <property type="match status" value="1"/>
</dbReference>
<dbReference type="AlphaFoldDB" id="A0A7Z0IK23"/>
<evidence type="ECO:0000313" key="8">
    <source>
        <dbReference type="EMBL" id="NYI70012.1"/>
    </source>
</evidence>
<dbReference type="InterPro" id="IPR052159">
    <property type="entry name" value="Competence_DNA_uptake"/>
</dbReference>
<protein>
    <submittedName>
        <fullName evidence="8">Competence protein ComEC</fullName>
    </submittedName>
</protein>
<dbReference type="RefSeq" id="WP_179444011.1">
    <property type="nucleotide sequence ID" value="NZ_JACBZS010000001.1"/>
</dbReference>
<reference evidence="8 9" key="1">
    <citation type="submission" date="2020-07" db="EMBL/GenBank/DDBJ databases">
        <title>Sequencing the genomes of 1000 actinobacteria strains.</title>
        <authorList>
            <person name="Klenk H.-P."/>
        </authorList>
    </citation>
    <scope>NUCLEOTIDE SEQUENCE [LARGE SCALE GENOMIC DNA]</scope>
    <source>
        <strain evidence="8 9">DSM 103164</strain>
    </source>
</reference>
<keyword evidence="9" id="KW-1185">Reference proteome</keyword>
<keyword evidence="3 6" id="KW-0812">Transmembrane</keyword>
<evidence type="ECO:0000256" key="3">
    <source>
        <dbReference type="ARBA" id="ARBA00022692"/>
    </source>
</evidence>
<dbReference type="InterPro" id="IPR036866">
    <property type="entry name" value="RibonucZ/Hydroxyglut_hydro"/>
</dbReference>
<dbReference type="EMBL" id="JACBZS010000001">
    <property type="protein sequence ID" value="NYI70012.1"/>
    <property type="molecule type" value="Genomic_DNA"/>
</dbReference>
<feature type="transmembrane region" description="Helical" evidence="6">
    <location>
        <begin position="503"/>
        <end position="522"/>
    </location>
</feature>
<dbReference type="SUPFAM" id="SSF56281">
    <property type="entry name" value="Metallo-hydrolase/oxidoreductase"/>
    <property type="match status" value="1"/>
</dbReference>
<dbReference type="NCBIfam" id="TIGR00360">
    <property type="entry name" value="ComEC_N-term"/>
    <property type="match status" value="1"/>
</dbReference>
<feature type="transmembrane region" description="Helical" evidence="6">
    <location>
        <begin position="469"/>
        <end position="491"/>
    </location>
</feature>
<gene>
    <name evidence="8" type="ORF">GGQ54_000572</name>
</gene>
<evidence type="ECO:0000256" key="5">
    <source>
        <dbReference type="ARBA" id="ARBA00023136"/>
    </source>
</evidence>
<dbReference type="Pfam" id="PF00753">
    <property type="entry name" value="Lactamase_B"/>
    <property type="match status" value="1"/>
</dbReference>
<dbReference type="Proteomes" id="UP000527616">
    <property type="component" value="Unassembled WGS sequence"/>
</dbReference>
<feature type="transmembrane region" description="Helical" evidence="6">
    <location>
        <begin position="433"/>
        <end position="457"/>
    </location>
</feature>
<dbReference type="PANTHER" id="PTHR30619">
    <property type="entry name" value="DNA INTERNALIZATION/COMPETENCE PROTEIN COMEC/REC2"/>
    <property type="match status" value="1"/>
</dbReference>
<dbReference type="GO" id="GO:0005886">
    <property type="term" value="C:plasma membrane"/>
    <property type="evidence" value="ECO:0007669"/>
    <property type="project" value="UniProtKB-SubCell"/>
</dbReference>
<dbReference type="InterPro" id="IPR001279">
    <property type="entry name" value="Metallo-B-lactamas"/>
</dbReference>
<feature type="transmembrane region" description="Helical" evidence="6">
    <location>
        <begin position="370"/>
        <end position="394"/>
    </location>
</feature>
<dbReference type="Gene3D" id="3.60.15.10">
    <property type="entry name" value="Ribonuclease Z/Hydroxyacylglutathione hydrolase-like"/>
    <property type="match status" value="1"/>
</dbReference>
<name>A0A7Z0IK23_9ACTN</name>
<keyword evidence="4 6" id="KW-1133">Transmembrane helix</keyword>
<feature type="transmembrane region" description="Helical" evidence="6">
    <location>
        <begin position="52"/>
        <end position="84"/>
    </location>
</feature>
<feature type="transmembrane region" description="Helical" evidence="6">
    <location>
        <begin position="277"/>
        <end position="301"/>
    </location>
</feature>
<dbReference type="InterPro" id="IPR004477">
    <property type="entry name" value="ComEC_N"/>
</dbReference>
<evidence type="ECO:0000256" key="1">
    <source>
        <dbReference type="ARBA" id="ARBA00004651"/>
    </source>
</evidence>
<feature type="domain" description="Metallo-beta-lactamase" evidence="7">
    <location>
        <begin position="563"/>
        <end position="741"/>
    </location>
</feature>
<dbReference type="SMART" id="SM00849">
    <property type="entry name" value="Lactamase_B"/>
    <property type="match status" value="1"/>
</dbReference>
<feature type="transmembrane region" description="Helical" evidence="6">
    <location>
        <begin position="90"/>
        <end position="111"/>
    </location>
</feature>
<feature type="transmembrane region" description="Helical" evidence="6">
    <location>
        <begin position="331"/>
        <end position="350"/>
    </location>
</feature>
<evidence type="ECO:0000313" key="9">
    <source>
        <dbReference type="Proteomes" id="UP000527616"/>
    </source>
</evidence>
<evidence type="ECO:0000259" key="7">
    <source>
        <dbReference type="SMART" id="SM00849"/>
    </source>
</evidence>
<dbReference type="Pfam" id="PF03772">
    <property type="entry name" value="Competence"/>
    <property type="match status" value="1"/>
</dbReference>
<organism evidence="8 9">
    <name type="scientific">Naumannella cuiyingiana</name>
    <dbReference type="NCBI Taxonomy" id="1347891"/>
    <lineage>
        <taxon>Bacteria</taxon>
        <taxon>Bacillati</taxon>
        <taxon>Actinomycetota</taxon>
        <taxon>Actinomycetes</taxon>
        <taxon>Propionibacteriales</taxon>
        <taxon>Propionibacteriaceae</taxon>
        <taxon>Naumannella</taxon>
    </lineage>
</organism>
<evidence type="ECO:0000256" key="4">
    <source>
        <dbReference type="ARBA" id="ARBA00022989"/>
    </source>
</evidence>
<proteinExistence type="predicted"/>
<feature type="transmembrane region" description="Helical" evidence="6">
    <location>
        <begin position="527"/>
        <end position="545"/>
    </location>
</feature>